<comment type="caution">
    <text evidence="1">The sequence shown here is derived from an EMBL/GenBank/DDBJ whole genome shotgun (WGS) entry which is preliminary data.</text>
</comment>
<dbReference type="Proteomes" id="UP000583929">
    <property type="component" value="Unassembled WGS sequence"/>
</dbReference>
<accession>A0A7J6F9G4</accession>
<organism evidence="1 2">
    <name type="scientific">Cannabis sativa</name>
    <name type="common">Hemp</name>
    <name type="synonym">Marijuana</name>
    <dbReference type="NCBI Taxonomy" id="3483"/>
    <lineage>
        <taxon>Eukaryota</taxon>
        <taxon>Viridiplantae</taxon>
        <taxon>Streptophyta</taxon>
        <taxon>Embryophyta</taxon>
        <taxon>Tracheophyta</taxon>
        <taxon>Spermatophyta</taxon>
        <taxon>Magnoliopsida</taxon>
        <taxon>eudicotyledons</taxon>
        <taxon>Gunneridae</taxon>
        <taxon>Pentapetalae</taxon>
        <taxon>rosids</taxon>
        <taxon>fabids</taxon>
        <taxon>Rosales</taxon>
        <taxon>Cannabaceae</taxon>
        <taxon>Cannabis</taxon>
    </lineage>
</organism>
<proteinExistence type="predicted"/>
<dbReference type="EMBL" id="JAATIQ010000247">
    <property type="protein sequence ID" value="KAF4367228.1"/>
    <property type="molecule type" value="Genomic_DNA"/>
</dbReference>
<evidence type="ECO:0000313" key="1">
    <source>
        <dbReference type="EMBL" id="KAF4367228.1"/>
    </source>
</evidence>
<name>A0A7J6F9G4_CANSA</name>
<protein>
    <submittedName>
        <fullName evidence="1">Uncharacterized protein</fullName>
    </submittedName>
</protein>
<dbReference type="AlphaFoldDB" id="A0A7J6F9G4"/>
<evidence type="ECO:0000313" key="2">
    <source>
        <dbReference type="Proteomes" id="UP000583929"/>
    </source>
</evidence>
<keyword evidence="2" id="KW-1185">Reference proteome</keyword>
<reference evidence="1 2" key="1">
    <citation type="journal article" date="2020" name="bioRxiv">
        <title>Sequence and annotation of 42 cannabis genomes reveals extensive copy number variation in cannabinoid synthesis and pathogen resistance genes.</title>
        <authorList>
            <person name="Mckernan K.J."/>
            <person name="Helbert Y."/>
            <person name="Kane L.T."/>
            <person name="Ebling H."/>
            <person name="Zhang L."/>
            <person name="Liu B."/>
            <person name="Eaton Z."/>
            <person name="Mclaughlin S."/>
            <person name="Kingan S."/>
            <person name="Baybayan P."/>
            <person name="Concepcion G."/>
            <person name="Jordan M."/>
            <person name="Riva A."/>
            <person name="Barbazuk W."/>
            <person name="Harkins T."/>
        </authorList>
    </citation>
    <scope>NUCLEOTIDE SEQUENCE [LARGE SCALE GENOMIC DNA]</scope>
    <source>
        <strain evidence="2">cv. Jamaican Lion 4</strain>
        <tissue evidence="1">Leaf</tissue>
    </source>
</reference>
<sequence length="136" mass="15334">MIALKAQVKHHVYFSMKTCLRSLLMLWNARGRAIHMQMMLLGLAGLFLFMEPVSSESFYLTGQVTVVSCKRKYISRSTTGSCLESNYKIAQIVLCTCAFLGLKMSHSYSEPLIPVCCFPRSSVIYGDTVQYKLVSE</sequence>
<gene>
    <name evidence="1" type="ORF">G4B88_026735</name>
</gene>